<keyword evidence="3" id="KW-0328">Glycosyltransferase</keyword>
<feature type="domain" description="Glycosyl transferase family 1" evidence="1">
    <location>
        <begin position="200"/>
        <end position="351"/>
    </location>
</feature>
<dbReference type="PANTHER" id="PTHR45947:SF3">
    <property type="entry name" value="SULFOQUINOVOSYL TRANSFERASE SQD2"/>
    <property type="match status" value="1"/>
</dbReference>
<evidence type="ECO:0000313" key="3">
    <source>
        <dbReference type="EMBL" id="MCK8781505.1"/>
    </source>
</evidence>
<dbReference type="Proteomes" id="UP001202827">
    <property type="component" value="Unassembled WGS sequence"/>
</dbReference>
<dbReference type="InterPro" id="IPR050194">
    <property type="entry name" value="Glycosyltransferase_grp1"/>
</dbReference>
<dbReference type="Pfam" id="PF13579">
    <property type="entry name" value="Glyco_trans_4_4"/>
    <property type="match status" value="1"/>
</dbReference>
<name>A0ABT0IUI8_9HYPH</name>
<sequence length="385" mass="42408">MNVLNIIATVDPKSGGPIEGLRLSAEKMGDWGHRSEIVSLDDPSERFLGEVSLPVHACGGHGRRGFPFQLTDRIRRNAHRFDVAVIHGLWNWASLGGWLALRQAGLPYVQIVHGMMDPWFGHAYPAKQLAKQVVWTLAQGRALRDARAVLFTTEEERRLASGTFSGYRYCEEVVRYGIAEPPPSSEAQLCAFQAAVPRLNSRPYLLFLSRIHEKKGCDLLIEAFARIAGHAPDLQVVLAGPDQSGLRPRLQAQADRLGVGSRLHWTGMLQGDAKWGAFRGADAFILPSHQENFGIAVAEALVCAVPVLITDKVNIWPQVKASGGGLVEVDTVDGVSRLLEQWLQLQGDRKQGMRVAARRCYEKHFQIDAAAQSLLDVLHRAVGRG</sequence>
<dbReference type="InterPro" id="IPR028098">
    <property type="entry name" value="Glyco_trans_4-like_N"/>
</dbReference>
<dbReference type="PANTHER" id="PTHR45947">
    <property type="entry name" value="SULFOQUINOVOSYL TRANSFERASE SQD2"/>
    <property type="match status" value="1"/>
</dbReference>
<accession>A0ABT0IUI8</accession>
<keyword evidence="4" id="KW-1185">Reference proteome</keyword>
<dbReference type="Gene3D" id="3.40.50.2000">
    <property type="entry name" value="Glycogen Phosphorylase B"/>
    <property type="match status" value="2"/>
</dbReference>
<protein>
    <submittedName>
        <fullName evidence="3">Glycosyltransferase</fullName>
        <ecNumber evidence="3">2.4.-.-</ecNumber>
    </submittedName>
</protein>
<proteinExistence type="predicted"/>
<dbReference type="InterPro" id="IPR001296">
    <property type="entry name" value="Glyco_trans_1"/>
</dbReference>
<feature type="domain" description="Glycosyltransferase subfamily 4-like N-terminal" evidence="2">
    <location>
        <begin position="15"/>
        <end position="161"/>
    </location>
</feature>
<keyword evidence="3" id="KW-0808">Transferase</keyword>
<dbReference type="SUPFAM" id="SSF53756">
    <property type="entry name" value="UDP-Glycosyltransferase/glycogen phosphorylase"/>
    <property type="match status" value="1"/>
</dbReference>
<evidence type="ECO:0000259" key="2">
    <source>
        <dbReference type="Pfam" id="PF13579"/>
    </source>
</evidence>
<gene>
    <name evidence="3" type="ORF">M0654_16115</name>
</gene>
<organism evidence="3 4">
    <name type="scientific">Neorhizobium turbinariae</name>
    <dbReference type="NCBI Taxonomy" id="2937795"/>
    <lineage>
        <taxon>Bacteria</taxon>
        <taxon>Pseudomonadati</taxon>
        <taxon>Pseudomonadota</taxon>
        <taxon>Alphaproteobacteria</taxon>
        <taxon>Hyphomicrobiales</taxon>
        <taxon>Rhizobiaceae</taxon>
        <taxon>Rhizobium/Agrobacterium group</taxon>
        <taxon>Neorhizobium</taxon>
    </lineage>
</organism>
<dbReference type="GO" id="GO:0016757">
    <property type="term" value="F:glycosyltransferase activity"/>
    <property type="evidence" value="ECO:0007669"/>
    <property type="project" value="UniProtKB-KW"/>
</dbReference>
<dbReference type="EC" id="2.4.-.-" evidence="3"/>
<dbReference type="EMBL" id="JALPRY010000018">
    <property type="protein sequence ID" value="MCK8781505.1"/>
    <property type="molecule type" value="Genomic_DNA"/>
</dbReference>
<evidence type="ECO:0000313" key="4">
    <source>
        <dbReference type="Proteomes" id="UP001202827"/>
    </source>
</evidence>
<comment type="caution">
    <text evidence="3">The sequence shown here is derived from an EMBL/GenBank/DDBJ whole genome shotgun (WGS) entry which is preliminary data.</text>
</comment>
<dbReference type="RefSeq" id="WP_248683987.1">
    <property type="nucleotide sequence ID" value="NZ_JALPRY010000018.1"/>
</dbReference>
<dbReference type="Pfam" id="PF00534">
    <property type="entry name" value="Glycos_transf_1"/>
    <property type="match status" value="1"/>
</dbReference>
<reference evidence="3 4" key="1">
    <citation type="submission" date="2022-04" db="EMBL/GenBank/DDBJ databases">
        <title>Rhizobium coralii sp. nov., isolated from coral Turbinaria peltata.</title>
        <authorList>
            <person name="Sun H."/>
        </authorList>
    </citation>
    <scope>NUCLEOTIDE SEQUENCE [LARGE SCALE GENOMIC DNA]</scope>
    <source>
        <strain evidence="3 4">NTR19</strain>
    </source>
</reference>
<evidence type="ECO:0000259" key="1">
    <source>
        <dbReference type="Pfam" id="PF00534"/>
    </source>
</evidence>